<dbReference type="EMBL" id="CP036266">
    <property type="protein sequence ID" value="QDT22283.1"/>
    <property type="molecule type" value="Genomic_DNA"/>
</dbReference>
<accession>A0A517PSC6</accession>
<feature type="transmembrane region" description="Helical" evidence="2">
    <location>
        <begin position="587"/>
        <end position="613"/>
    </location>
</feature>
<protein>
    <submittedName>
        <fullName evidence="3">Uncharacterized protein</fullName>
    </submittedName>
</protein>
<dbReference type="Proteomes" id="UP000320421">
    <property type="component" value="Chromosome"/>
</dbReference>
<feature type="region of interest" description="Disordered" evidence="1">
    <location>
        <begin position="327"/>
        <end position="546"/>
    </location>
</feature>
<feature type="region of interest" description="Disordered" evidence="1">
    <location>
        <begin position="108"/>
        <end position="242"/>
    </location>
</feature>
<dbReference type="AlphaFoldDB" id="A0A517PSC6"/>
<evidence type="ECO:0000313" key="3">
    <source>
        <dbReference type="EMBL" id="QDT22283.1"/>
    </source>
</evidence>
<evidence type="ECO:0000313" key="4">
    <source>
        <dbReference type="Proteomes" id="UP000320421"/>
    </source>
</evidence>
<keyword evidence="2" id="KW-0812">Transmembrane</keyword>
<keyword evidence="4" id="KW-1185">Reference proteome</keyword>
<organism evidence="3 4">
    <name type="scientific">Gimesia chilikensis</name>
    <dbReference type="NCBI Taxonomy" id="2605989"/>
    <lineage>
        <taxon>Bacteria</taxon>
        <taxon>Pseudomonadati</taxon>
        <taxon>Planctomycetota</taxon>
        <taxon>Planctomycetia</taxon>
        <taxon>Planctomycetales</taxon>
        <taxon>Planctomycetaceae</taxon>
        <taxon>Gimesia</taxon>
    </lineage>
</organism>
<feature type="compositionally biased region" description="Basic and acidic residues" evidence="1">
    <location>
        <begin position="130"/>
        <end position="139"/>
    </location>
</feature>
<dbReference type="OrthoDB" id="291045at2"/>
<gene>
    <name evidence="3" type="ORF">HG66A1_40900</name>
</gene>
<evidence type="ECO:0000256" key="1">
    <source>
        <dbReference type="SAM" id="MobiDB-lite"/>
    </source>
</evidence>
<feature type="compositionally biased region" description="Basic residues" evidence="1">
    <location>
        <begin position="356"/>
        <end position="365"/>
    </location>
</feature>
<evidence type="ECO:0000256" key="2">
    <source>
        <dbReference type="SAM" id="Phobius"/>
    </source>
</evidence>
<feature type="compositionally biased region" description="Polar residues" evidence="1">
    <location>
        <begin position="157"/>
        <end position="175"/>
    </location>
</feature>
<feature type="compositionally biased region" description="Low complexity" evidence="1">
    <location>
        <begin position="228"/>
        <end position="238"/>
    </location>
</feature>
<keyword evidence="2" id="KW-1133">Transmembrane helix</keyword>
<feature type="compositionally biased region" description="Low complexity" evidence="1">
    <location>
        <begin position="401"/>
        <end position="410"/>
    </location>
</feature>
<name>A0A517PSC6_9PLAN</name>
<dbReference type="PROSITE" id="PS51257">
    <property type="entry name" value="PROKAR_LIPOPROTEIN"/>
    <property type="match status" value="1"/>
</dbReference>
<feature type="compositionally biased region" description="Polar residues" evidence="1">
    <location>
        <begin position="327"/>
        <end position="347"/>
    </location>
</feature>
<reference evidence="3 4" key="1">
    <citation type="submission" date="2019-02" db="EMBL/GenBank/DDBJ databases">
        <title>Deep-cultivation of Planctomycetes and their phenomic and genomic characterization uncovers novel biology.</title>
        <authorList>
            <person name="Wiegand S."/>
            <person name="Jogler M."/>
            <person name="Boedeker C."/>
            <person name="Pinto D."/>
            <person name="Vollmers J."/>
            <person name="Rivas-Marin E."/>
            <person name="Kohn T."/>
            <person name="Peeters S.H."/>
            <person name="Heuer A."/>
            <person name="Rast P."/>
            <person name="Oberbeckmann S."/>
            <person name="Bunk B."/>
            <person name="Jeske O."/>
            <person name="Meyerdierks A."/>
            <person name="Storesund J.E."/>
            <person name="Kallscheuer N."/>
            <person name="Luecker S."/>
            <person name="Lage O.M."/>
            <person name="Pohl T."/>
            <person name="Merkel B.J."/>
            <person name="Hornburger P."/>
            <person name="Mueller R.-W."/>
            <person name="Bruemmer F."/>
            <person name="Labrenz M."/>
            <person name="Spormann A.M."/>
            <person name="Op den Camp H."/>
            <person name="Overmann J."/>
            <person name="Amann R."/>
            <person name="Jetten M.S.M."/>
            <person name="Mascher T."/>
            <person name="Medema M.H."/>
            <person name="Devos D.P."/>
            <person name="Kaster A.-K."/>
            <person name="Ovreas L."/>
            <person name="Rohde M."/>
            <person name="Galperin M.Y."/>
            <person name="Jogler C."/>
        </authorList>
    </citation>
    <scope>NUCLEOTIDE SEQUENCE [LARGE SCALE GENOMIC DNA]</scope>
    <source>
        <strain evidence="3 4">HG66A1</strain>
    </source>
</reference>
<keyword evidence="2" id="KW-0472">Membrane</keyword>
<feature type="compositionally biased region" description="Basic and acidic residues" evidence="1">
    <location>
        <begin position="215"/>
        <end position="224"/>
    </location>
</feature>
<sequence>MKIGLLTRKLTTVYLLLALFGYLTVGCLRQPADVISQSNQKSDNPLITASNSSSFNFFEQKKKVSVQEKPGRVKLGAPTSVPEEQIAQAEHKSEAMQPGPVKISQAAFEDAERQRQEAEAAAQNKPVKRSPADTDDWRSKSLIASARKYPSKLMDACQQNSERIQQASGSISREFSQGIRRLAGTAQPESTLQEKAVTPQEPPQEEPNFEQTADDVFRSDELSRYLDQADQQQSADPQLKQLGQELERDLQQTNPVFEDVSQEMRRLQISSIMERARRELKQKNYEYAQFLAEQALETSYRGHVAFGLDEVSPQMLLQQIKEELAAQQPSDLKQTGHSEPQVQSNGGQRVPNFRPSRVHPLKRRATPPQQPEPVKTRPVQPTSPGSASDELPLIVPRNMGTTPVQPQQPVRQKSSAGSLSLEPPSFEPTLEAPEELPPIEQPIQRREQPVPQEPSVKLELEEVPAEAPARIDLKGPDPQAAPVQPSQTVEKQDQKPAAGPGPQLMLPKLPSVPGDQTSQTGRHRSTQTAPVKFRSRIQDRGAEPSPFVEQKLEDVQAEAGQAGTSLQLDEIEWDLAEQKRPEVKSGWGSLTTLLLVAGGVIIFLLSGIIIVLLRRGTSAS</sequence>
<proteinExistence type="predicted"/>
<dbReference type="RefSeq" id="WP_145187903.1">
    <property type="nucleotide sequence ID" value="NZ_CP036266.1"/>
</dbReference>